<feature type="region of interest" description="Disordered" evidence="1">
    <location>
        <begin position="113"/>
        <end position="198"/>
    </location>
</feature>
<dbReference type="InterPro" id="IPR000210">
    <property type="entry name" value="BTB/POZ_dom"/>
</dbReference>
<dbReference type="InParanoid" id="A0A7J6IV80"/>
<name>A0A7J6IV80_COLFN</name>
<evidence type="ECO:0000313" key="3">
    <source>
        <dbReference type="EMBL" id="KAF4481023.1"/>
    </source>
</evidence>
<reference evidence="3 4" key="1">
    <citation type="submission" date="2012-08" db="EMBL/GenBank/DDBJ databases">
        <authorList>
            <person name="Gan P.H.P."/>
            <person name="Ikeda K."/>
            <person name="Irieda H."/>
            <person name="Narusaka M."/>
            <person name="O'Connell R.J."/>
            <person name="Narusaka Y."/>
            <person name="Takano Y."/>
            <person name="Kubo Y."/>
            <person name="Shirasu K."/>
        </authorList>
    </citation>
    <scope>NUCLEOTIDE SEQUENCE [LARGE SCALE GENOMIC DNA]</scope>
    <source>
        <strain evidence="3 4">Nara gc5</strain>
    </source>
</reference>
<dbReference type="InterPro" id="IPR011333">
    <property type="entry name" value="SKP1/BTB/POZ_sf"/>
</dbReference>
<evidence type="ECO:0000313" key="4">
    <source>
        <dbReference type="Proteomes" id="UP000011096"/>
    </source>
</evidence>
<sequence>MSTDAVEELRSSLKHLYNNPEFSDLTIASRENEYHVHKAVVCPRSSYFAEKCREAKSQVGIRVPVQRIHLDANVALFPQAAADGCLNLPDDDPQAVGMVIRYFYQLDYPSEPSTYVPQTNGHAHANGHTTDDDGPNGSIKSDDMPLDRDIKAEAPGETLDDFLPPQPQRTTKKQKKRAKAQAKAGLGSPDPQGDSLASPVALETSLSHDNHSEGGGAVLESKPPVTRNGNIAVDAKPAAASVTNTKTNGIEPVASSGTKSLVLHANVYALSRKYGIAGLRSLSFDKFQAEADSQWHTEEFLRAAEKVYTSCSDGDDDRKMKDVVVGMICRHGEMMDKAETQKVMRTLPKDLMYDILMQVRQQGGFAI</sequence>
<dbReference type="AlphaFoldDB" id="A0A7J6IV80"/>
<keyword evidence="4" id="KW-1185">Reference proteome</keyword>
<evidence type="ECO:0000256" key="1">
    <source>
        <dbReference type="SAM" id="MobiDB-lite"/>
    </source>
</evidence>
<accession>A0A7J6IV80</accession>
<proteinExistence type="predicted"/>
<dbReference type="RefSeq" id="XP_066008234.1">
    <property type="nucleotide sequence ID" value="XM_066152554.1"/>
</dbReference>
<feature type="compositionally biased region" description="Basic and acidic residues" evidence="1">
    <location>
        <begin position="140"/>
        <end position="154"/>
    </location>
</feature>
<dbReference type="PROSITE" id="PS50097">
    <property type="entry name" value="BTB"/>
    <property type="match status" value="1"/>
</dbReference>
<evidence type="ECO:0000259" key="2">
    <source>
        <dbReference type="PROSITE" id="PS50097"/>
    </source>
</evidence>
<reference evidence="3 4" key="2">
    <citation type="submission" date="2020-04" db="EMBL/GenBank/DDBJ databases">
        <title>Genome sequencing and assembly of multiple isolates from the Colletotrichum gloeosporioides species complex.</title>
        <authorList>
            <person name="Gan P."/>
            <person name="Shirasu K."/>
        </authorList>
    </citation>
    <scope>NUCLEOTIDE SEQUENCE [LARGE SCALE GENOMIC DNA]</scope>
    <source>
        <strain evidence="3 4">Nara gc5</strain>
    </source>
</reference>
<gene>
    <name evidence="3" type="ORF">CGGC5_v011621</name>
</gene>
<dbReference type="Gene3D" id="3.30.710.10">
    <property type="entry name" value="Potassium Channel Kv1.1, Chain A"/>
    <property type="match status" value="1"/>
</dbReference>
<dbReference type="SUPFAM" id="SSF54695">
    <property type="entry name" value="POZ domain"/>
    <property type="match status" value="1"/>
</dbReference>
<dbReference type="OrthoDB" id="6359816at2759"/>
<dbReference type="CDD" id="cd18186">
    <property type="entry name" value="BTB_POZ_ZBTB_KLHL-like"/>
    <property type="match status" value="1"/>
</dbReference>
<feature type="compositionally biased region" description="Basic residues" evidence="1">
    <location>
        <begin position="170"/>
        <end position="180"/>
    </location>
</feature>
<organism evidence="3 4">
    <name type="scientific">Colletotrichum fructicola (strain Nara gc5)</name>
    <name type="common">Anthracnose fungus</name>
    <name type="synonym">Colletotrichum gloeosporioides (strain Nara gc5)</name>
    <dbReference type="NCBI Taxonomy" id="1213859"/>
    <lineage>
        <taxon>Eukaryota</taxon>
        <taxon>Fungi</taxon>
        <taxon>Dikarya</taxon>
        <taxon>Ascomycota</taxon>
        <taxon>Pezizomycotina</taxon>
        <taxon>Sordariomycetes</taxon>
        <taxon>Hypocreomycetidae</taxon>
        <taxon>Glomerellales</taxon>
        <taxon>Glomerellaceae</taxon>
        <taxon>Colletotrichum</taxon>
        <taxon>Colletotrichum gloeosporioides species complex</taxon>
    </lineage>
</organism>
<dbReference type="PANTHER" id="PTHR47843:SF5">
    <property type="entry name" value="BTB_POZ DOMAIN PROTEIN"/>
    <property type="match status" value="1"/>
</dbReference>
<comment type="caution">
    <text evidence="3">The sequence shown here is derived from an EMBL/GenBank/DDBJ whole genome shotgun (WGS) entry which is preliminary data.</text>
</comment>
<dbReference type="PANTHER" id="PTHR47843">
    <property type="entry name" value="BTB DOMAIN-CONTAINING PROTEIN-RELATED"/>
    <property type="match status" value="1"/>
</dbReference>
<dbReference type="Proteomes" id="UP000011096">
    <property type="component" value="Unassembled WGS sequence"/>
</dbReference>
<protein>
    <recommendedName>
        <fullName evidence="2">BTB domain-containing protein</fullName>
    </recommendedName>
</protein>
<dbReference type="EMBL" id="ANPB02000006">
    <property type="protein sequence ID" value="KAF4481023.1"/>
    <property type="molecule type" value="Genomic_DNA"/>
</dbReference>
<dbReference type="GeneID" id="43616529"/>
<feature type="domain" description="BTB" evidence="2">
    <location>
        <begin position="23"/>
        <end position="104"/>
    </location>
</feature>
<dbReference type="Pfam" id="PF00651">
    <property type="entry name" value="BTB"/>
    <property type="match status" value="1"/>
</dbReference>